<proteinExistence type="predicted"/>
<dbReference type="Gene3D" id="1.10.3730.20">
    <property type="match status" value="1"/>
</dbReference>
<dbReference type="GO" id="GO:0016020">
    <property type="term" value="C:membrane"/>
    <property type="evidence" value="ECO:0007669"/>
    <property type="project" value="InterPro"/>
</dbReference>
<feature type="transmembrane region" description="Helical" evidence="1">
    <location>
        <begin position="65"/>
        <end position="82"/>
    </location>
</feature>
<feature type="transmembrane region" description="Helical" evidence="1">
    <location>
        <begin position="251"/>
        <end position="268"/>
    </location>
</feature>
<sequence length="278" mass="30343">MCLAVTLLSTMNAMAKFLTTDYPLNQIVWARFAGHLVAMVLLFWPKFGRRLFRSRRYSLQFGRSTIMFISNSAFIAGLPLLPLATASAIMFAAPLMVAALSVPLLGERVGPRRWAAVLVGFLGILIVVRPGGDIANFGAILIGISAICFALYQIMTRTVVAQDPPETTIIYTALVATIVLSFALPFDHKLPTNFFDLVLFTGLGVFGGLGQYFIVKALQYGPASAVSPFYYGDILVAAVLGYFIFGAFPDGWTWTGVAIIIASGLYLAHRESRLQQRE</sequence>
<feature type="transmembrane region" description="Helical" evidence="1">
    <location>
        <begin position="137"/>
        <end position="155"/>
    </location>
</feature>
<dbReference type="AlphaFoldDB" id="A0A382C3V0"/>
<name>A0A382C3V0_9ZZZZ</name>
<feature type="transmembrane region" description="Helical" evidence="1">
    <location>
        <begin position="25"/>
        <end position="44"/>
    </location>
</feature>
<feature type="transmembrane region" description="Helical" evidence="1">
    <location>
        <begin position="197"/>
        <end position="215"/>
    </location>
</feature>
<evidence type="ECO:0000313" key="3">
    <source>
        <dbReference type="EMBL" id="SVB20730.1"/>
    </source>
</evidence>
<feature type="transmembrane region" description="Helical" evidence="1">
    <location>
        <begin position="113"/>
        <end position="131"/>
    </location>
</feature>
<gene>
    <name evidence="3" type="ORF">METZ01_LOCUS173584</name>
</gene>
<feature type="transmembrane region" description="Helical" evidence="1">
    <location>
        <begin position="227"/>
        <end position="245"/>
    </location>
</feature>
<organism evidence="3">
    <name type="scientific">marine metagenome</name>
    <dbReference type="NCBI Taxonomy" id="408172"/>
    <lineage>
        <taxon>unclassified sequences</taxon>
        <taxon>metagenomes</taxon>
        <taxon>ecological metagenomes</taxon>
    </lineage>
</organism>
<dbReference type="PANTHER" id="PTHR22911">
    <property type="entry name" value="ACYL-MALONYL CONDENSING ENZYME-RELATED"/>
    <property type="match status" value="1"/>
</dbReference>
<dbReference type="SUPFAM" id="SSF103481">
    <property type="entry name" value="Multidrug resistance efflux transporter EmrE"/>
    <property type="match status" value="2"/>
</dbReference>
<keyword evidence="1" id="KW-1133">Transmembrane helix</keyword>
<keyword evidence="1" id="KW-0472">Membrane</keyword>
<keyword evidence="1" id="KW-0812">Transmembrane</keyword>
<dbReference type="InterPro" id="IPR037185">
    <property type="entry name" value="EmrE-like"/>
</dbReference>
<accession>A0A382C3V0</accession>
<dbReference type="PANTHER" id="PTHR22911:SF103">
    <property type="entry name" value="BLR2811 PROTEIN"/>
    <property type="match status" value="1"/>
</dbReference>
<feature type="transmembrane region" description="Helical" evidence="1">
    <location>
        <begin position="167"/>
        <end position="185"/>
    </location>
</feature>
<dbReference type="EMBL" id="UINC01032674">
    <property type="protein sequence ID" value="SVB20730.1"/>
    <property type="molecule type" value="Genomic_DNA"/>
</dbReference>
<evidence type="ECO:0000259" key="2">
    <source>
        <dbReference type="Pfam" id="PF00892"/>
    </source>
</evidence>
<evidence type="ECO:0000256" key="1">
    <source>
        <dbReference type="SAM" id="Phobius"/>
    </source>
</evidence>
<feature type="domain" description="EamA" evidence="2">
    <location>
        <begin position="2"/>
        <end position="128"/>
    </location>
</feature>
<protein>
    <recommendedName>
        <fullName evidence="2">EamA domain-containing protein</fullName>
    </recommendedName>
</protein>
<reference evidence="3" key="1">
    <citation type="submission" date="2018-05" db="EMBL/GenBank/DDBJ databases">
        <authorList>
            <person name="Lanie J.A."/>
            <person name="Ng W.-L."/>
            <person name="Kazmierczak K.M."/>
            <person name="Andrzejewski T.M."/>
            <person name="Davidsen T.M."/>
            <person name="Wayne K.J."/>
            <person name="Tettelin H."/>
            <person name="Glass J.I."/>
            <person name="Rusch D."/>
            <person name="Podicherti R."/>
            <person name="Tsui H.-C.T."/>
            <person name="Winkler M.E."/>
        </authorList>
    </citation>
    <scope>NUCLEOTIDE SEQUENCE</scope>
</reference>
<dbReference type="Pfam" id="PF00892">
    <property type="entry name" value="EamA"/>
    <property type="match status" value="2"/>
</dbReference>
<dbReference type="InterPro" id="IPR000620">
    <property type="entry name" value="EamA_dom"/>
</dbReference>
<feature type="transmembrane region" description="Helical" evidence="1">
    <location>
        <begin position="88"/>
        <end position="106"/>
    </location>
</feature>
<feature type="domain" description="EamA" evidence="2">
    <location>
        <begin position="137"/>
        <end position="263"/>
    </location>
</feature>